<protein>
    <submittedName>
        <fullName evidence="1">16521_t:CDS:1</fullName>
    </submittedName>
</protein>
<gene>
    <name evidence="1" type="ORF">CPELLU_LOCUS5825</name>
</gene>
<dbReference type="Proteomes" id="UP000789759">
    <property type="component" value="Unassembled WGS sequence"/>
</dbReference>
<evidence type="ECO:0000313" key="2">
    <source>
        <dbReference type="Proteomes" id="UP000789759"/>
    </source>
</evidence>
<dbReference type="AlphaFoldDB" id="A0A9N9BNC7"/>
<dbReference type="EMBL" id="CAJVQA010003458">
    <property type="protein sequence ID" value="CAG8575025.1"/>
    <property type="molecule type" value="Genomic_DNA"/>
</dbReference>
<accession>A0A9N9BNC7</accession>
<organism evidence="1 2">
    <name type="scientific">Cetraspora pellucida</name>
    <dbReference type="NCBI Taxonomy" id="1433469"/>
    <lineage>
        <taxon>Eukaryota</taxon>
        <taxon>Fungi</taxon>
        <taxon>Fungi incertae sedis</taxon>
        <taxon>Mucoromycota</taxon>
        <taxon>Glomeromycotina</taxon>
        <taxon>Glomeromycetes</taxon>
        <taxon>Diversisporales</taxon>
        <taxon>Gigasporaceae</taxon>
        <taxon>Cetraspora</taxon>
    </lineage>
</organism>
<keyword evidence="2" id="KW-1185">Reference proteome</keyword>
<evidence type="ECO:0000313" key="1">
    <source>
        <dbReference type="EMBL" id="CAG8575025.1"/>
    </source>
</evidence>
<sequence length="532" mass="61580">MEYLGFANDIAPHRLIGVIVSSDESFKEFEIEPSDINKVLLMTLDEMREYLCQEGLALIGRQNTNFRNAFKNKIPLAREPECKLKDILIMTNEDIQDGSFSFYLEKDLKKPGFPEIVDRLHIDRGYKKNNDNIEPANRKAFRVRKPHMMDVIIEQKLEQHNSENPGRKLLIVKKGSIRLLQEDLEPTQEYINAVEIALTQPDNQRRREALNRIGEEYGFFWSKDIRLGGQLCVNDEQATDLTDLENLKLFEHWQIIEHNELLSLFNLLPQELISRIKEVIGMKLLHNDILNIAVPRNCSCVIQHIHRPQGISTFNGVKIFTSVVVMNNVKPYRNVFGIRVDYQNNENPYVVIHRIGPARHPFKLSIPWIHSALNVKNCWLGTCVLNPDDNPGYAFGHSRNVIGYHFRNAGNINTQICGYQYNLQDDRISNTLRFRINCAIITQTPNFRVVGPTGQQWRYRPCRLTYILANSRTYTGNRWNLLPGAIFASINYTDTDFNDHSLFLNIHRKYPITKSLNSIREDLNASVSYVAV</sequence>
<reference evidence="1" key="1">
    <citation type="submission" date="2021-06" db="EMBL/GenBank/DDBJ databases">
        <authorList>
            <person name="Kallberg Y."/>
            <person name="Tangrot J."/>
            <person name="Rosling A."/>
        </authorList>
    </citation>
    <scope>NUCLEOTIDE SEQUENCE</scope>
    <source>
        <strain evidence="1">FL966</strain>
    </source>
</reference>
<comment type="caution">
    <text evidence="1">The sequence shown here is derived from an EMBL/GenBank/DDBJ whole genome shotgun (WGS) entry which is preliminary data.</text>
</comment>
<name>A0A9N9BNC7_9GLOM</name>
<proteinExistence type="predicted"/>
<dbReference type="OrthoDB" id="2380970at2759"/>